<dbReference type="OrthoDB" id="4168546at2"/>
<comment type="caution">
    <text evidence="2">The sequence shown here is derived from an EMBL/GenBank/DDBJ whole genome shotgun (WGS) entry which is preliminary data.</text>
</comment>
<evidence type="ECO:0000313" key="3">
    <source>
        <dbReference type="Proteomes" id="UP000319103"/>
    </source>
</evidence>
<dbReference type="InterPro" id="IPR010332">
    <property type="entry name" value="ATPase_terminase-su_N"/>
</dbReference>
<keyword evidence="3" id="KW-1185">Reference proteome</keyword>
<dbReference type="Proteomes" id="UP000319103">
    <property type="component" value="Unassembled WGS sequence"/>
</dbReference>
<reference evidence="2 3" key="1">
    <citation type="submission" date="2019-06" db="EMBL/GenBank/DDBJ databases">
        <title>Description of Kitasatospora acidophila sp. nov. isolated from pine grove soil, and reclassification of Streptomyces novaecaesareae to Kitasatospora novaeceasareae comb. nov.</title>
        <authorList>
            <person name="Kim M.J."/>
        </authorList>
    </citation>
    <scope>NUCLEOTIDE SEQUENCE [LARGE SCALE GENOMIC DNA]</scope>
    <source>
        <strain evidence="2 3">MMS16-CNU292</strain>
    </source>
</reference>
<dbReference type="Pfam" id="PF06056">
    <property type="entry name" value="Terminase_5"/>
    <property type="match status" value="1"/>
</dbReference>
<organism evidence="2 3">
    <name type="scientific">Kitasatospora acidiphila</name>
    <dbReference type="NCBI Taxonomy" id="2567942"/>
    <lineage>
        <taxon>Bacteria</taxon>
        <taxon>Bacillati</taxon>
        <taxon>Actinomycetota</taxon>
        <taxon>Actinomycetes</taxon>
        <taxon>Kitasatosporales</taxon>
        <taxon>Streptomycetaceae</taxon>
        <taxon>Kitasatospora</taxon>
    </lineage>
</organism>
<accession>A0A540W705</accession>
<dbReference type="EMBL" id="VIGB01000003">
    <property type="protein sequence ID" value="TQF04796.1"/>
    <property type="molecule type" value="Genomic_DNA"/>
</dbReference>
<feature type="domain" description="Terminase ATPase subunit N-terminal" evidence="1">
    <location>
        <begin position="115"/>
        <end position="158"/>
    </location>
</feature>
<proteinExistence type="predicted"/>
<evidence type="ECO:0000259" key="1">
    <source>
        <dbReference type="Pfam" id="PF06056"/>
    </source>
</evidence>
<dbReference type="AlphaFoldDB" id="A0A540W705"/>
<sequence length="172" mass="18524">MTALTAAERGELAERLLPVAAKLACVVRGDGDHHDVAHHTEHLDRTELIALIVVLAGLVDPDQRVTDALSYLTWDEHGRPAPATKSGPTTIRNLAGRVGGPMELGADMVSTSERIQRARHLYLHDGLTVTEVARAIGAGPKTVARWRDLGGWQQAPTIGEADSRPSRRRPAA</sequence>
<dbReference type="RefSeq" id="WP_141635351.1">
    <property type="nucleotide sequence ID" value="NZ_VIGB01000003.1"/>
</dbReference>
<protein>
    <recommendedName>
        <fullName evidence="1">Terminase ATPase subunit N-terminal domain-containing protein</fullName>
    </recommendedName>
</protein>
<evidence type="ECO:0000313" key="2">
    <source>
        <dbReference type="EMBL" id="TQF04796.1"/>
    </source>
</evidence>
<gene>
    <name evidence="2" type="ORF">E6W39_24420</name>
</gene>
<name>A0A540W705_9ACTN</name>